<name>A0ABS6DSJ8_9MOLU</name>
<comment type="caution">
    <text evidence="1">The sequence shown here is derived from an EMBL/GenBank/DDBJ whole genome shotgun (WGS) entry which is preliminary data.</text>
</comment>
<sequence length="128" mass="15399">MKKTIITKNINVLDSVKVELDTSVLVVLQNMSNEYYDGPQLKWEEYKFFFPKKLANKKKNGDWTLKYWDGFKITLFKQQKNPDTQQYETIDSKEVDMEVVVKYMKEYKKHLKEIDELLESTLDEMQTR</sequence>
<organism evidence="1 2">
    <name type="scientific">Mycoplasma zalophidermidis</name>
    <dbReference type="NCBI Taxonomy" id="398174"/>
    <lineage>
        <taxon>Bacteria</taxon>
        <taxon>Bacillati</taxon>
        <taxon>Mycoplasmatota</taxon>
        <taxon>Mollicutes</taxon>
        <taxon>Mycoplasmataceae</taxon>
        <taxon>Mycoplasma</taxon>
    </lineage>
</organism>
<keyword evidence="2" id="KW-1185">Reference proteome</keyword>
<reference evidence="1" key="1">
    <citation type="submission" date="2021-06" db="EMBL/GenBank/DDBJ databases">
        <title>Novel Mycoplasma species detected in California sea lions (Zalophus californianus) from the USA.</title>
        <authorList>
            <person name="Volokhov D.V."/>
            <person name="Furtak V.A."/>
            <person name="Zagorodnyaya T.A."/>
        </authorList>
    </citation>
    <scope>NUCLEOTIDE SEQUENCE [LARGE SCALE GENOMIC DNA]</scope>
    <source>
        <strain evidence="1">CSL 4779</strain>
    </source>
</reference>
<dbReference type="RefSeq" id="WP_216567754.1">
    <property type="nucleotide sequence ID" value="NZ_JAHMHK010000001.1"/>
</dbReference>
<proteinExistence type="predicted"/>
<evidence type="ECO:0000313" key="1">
    <source>
        <dbReference type="EMBL" id="MBU4693438.1"/>
    </source>
</evidence>
<dbReference type="Proteomes" id="UP000812267">
    <property type="component" value="Unassembled WGS sequence"/>
</dbReference>
<accession>A0ABS6DSJ8</accession>
<gene>
    <name evidence="1" type="ORF">KQ878_00870</name>
</gene>
<protein>
    <submittedName>
        <fullName evidence="1">Uncharacterized protein</fullName>
    </submittedName>
</protein>
<dbReference type="EMBL" id="JAHMHK010000001">
    <property type="protein sequence ID" value="MBU4693438.1"/>
    <property type="molecule type" value="Genomic_DNA"/>
</dbReference>
<evidence type="ECO:0000313" key="2">
    <source>
        <dbReference type="Proteomes" id="UP000812267"/>
    </source>
</evidence>